<accession>A0A1I7XXG8</accession>
<dbReference type="Proteomes" id="UP000095287">
    <property type="component" value="Unplaced"/>
</dbReference>
<evidence type="ECO:0000256" key="1">
    <source>
        <dbReference type="SAM" id="MobiDB-lite"/>
    </source>
</evidence>
<evidence type="ECO:0000313" key="2">
    <source>
        <dbReference type="Proteomes" id="UP000095287"/>
    </source>
</evidence>
<feature type="region of interest" description="Disordered" evidence="1">
    <location>
        <begin position="38"/>
        <end position="66"/>
    </location>
</feature>
<dbReference type="AlphaFoldDB" id="A0A1I7XXG8"/>
<keyword evidence="2" id="KW-1185">Reference proteome</keyword>
<evidence type="ECO:0000313" key="3">
    <source>
        <dbReference type="WBParaSite" id="L893_g10586.t1"/>
    </source>
</evidence>
<feature type="compositionally biased region" description="Low complexity" evidence="1">
    <location>
        <begin position="53"/>
        <end position="66"/>
    </location>
</feature>
<protein>
    <submittedName>
        <fullName evidence="3">Gamma-gliadin</fullName>
    </submittedName>
</protein>
<organism evidence="2 3">
    <name type="scientific">Steinernema glaseri</name>
    <dbReference type="NCBI Taxonomy" id="37863"/>
    <lineage>
        <taxon>Eukaryota</taxon>
        <taxon>Metazoa</taxon>
        <taxon>Ecdysozoa</taxon>
        <taxon>Nematoda</taxon>
        <taxon>Chromadorea</taxon>
        <taxon>Rhabditida</taxon>
        <taxon>Tylenchina</taxon>
        <taxon>Panagrolaimomorpha</taxon>
        <taxon>Strongyloidoidea</taxon>
        <taxon>Steinernematidae</taxon>
        <taxon>Steinernema</taxon>
    </lineage>
</organism>
<reference evidence="3" key="1">
    <citation type="submission" date="2016-11" db="UniProtKB">
        <authorList>
            <consortium name="WormBaseParasite"/>
        </authorList>
    </citation>
    <scope>IDENTIFICATION</scope>
</reference>
<proteinExistence type="predicted"/>
<dbReference type="WBParaSite" id="L893_g10586.t1">
    <property type="protein sequence ID" value="L893_g10586.t1"/>
    <property type="gene ID" value="L893_g10586"/>
</dbReference>
<sequence>MYPMHPQNAPSMPYSVMYPGHQIFQIPPHQNQYLQYQQQPRNSSFPPQNVMYAPQQAPQGPQMQNS</sequence>
<name>A0A1I7XXG8_9BILA</name>